<reference evidence="2" key="1">
    <citation type="submission" date="2021-02" db="EMBL/GenBank/DDBJ databases">
        <authorList>
            <person name="Nowell W R."/>
        </authorList>
    </citation>
    <scope>NUCLEOTIDE SEQUENCE</scope>
</reference>
<gene>
    <name evidence="1" type="ORF">KIK155_LOCUS1814</name>
    <name evidence="2" type="ORF">TOA249_LOCUS21381</name>
</gene>
<accession>A0A821MHQ3</accession>
<dbReference type="AlphaFoldDB" id="A0A821MHQ3"/>
<dbReference type="EMBL" id="CAJOBS010001839">
    <property type="protein sequence ID" value="CAF4767415.1"/>
    <property type="molecule type" value="Genomic_DNA"/>
</dbReference>
<evidence type="ECO:0000313" key="2">
    <source>
        <dbReference type="EMBL" id="CAF4767415.1"/>
    </source>
</evidence>
<dbReference type="Proteomes" id="UP000663865">
    <property type="component" value="Unassembled WGS sequence"/>
</dbReference>
<comment type="caution">
    <text evidence="2">The sequence shown here is derived from an EMBL/GenBank/DDBJ whole genome shotgun (WGS) entry which is preliminary data.</text>
</comment>
<evidence type="ECO:0000313" key="1">
    <source>
        <dbReference type="EMBL" id="CAF3332418.1"/>
    </source>
</evidence>
<evidence type="ECO:0000313" key="3">
    <source>
        <dbReference type="Proteomes" id="UP000663838"/>
    </source>
</evidence>
<proteinExistence type="predicted"/>
<dbReference type="Proteomes" id="UP000663838">
    <property type="component" value="Unassembled WGS sequence"/>
</dbReference>
<name>A0A821MHQ3_9BILA</name>
<organism evidence="2 3">
    <name type="scientific">Rotaria socialis</name>
    <dbReference type="NCBI Taxonomy" id="392032"/>
    <lineage>
        <taxon>Eukaryota</taxon>
        <taxon>Metazoa</taxon>
        <taxon>Spiralia</taxon>
        <taxon>Gnathifera</taxon>
        <taxon>Rotifera</taxon>
        <taxon>Eurotatoria</taxon>
        <taxon>Bdelloidea</taxon>
        <taxon>Philodinida</taxon>
        <taxon>Philodinidae</taxon>
        <taxon>Rotaria</taxon>
    </lineage>
</organism>
<dbReference type="EMBL" id="CAJNYV010000047">
    <property type="protein sequence ID" value="CAF3332418.1"/>
    <property type="molecule type" value="Genomic_DNA"/>
</dbReference>
<sequence>MYDGYELRLFGICFTDNSYIIEVDGQEVTNCIRTPVYMICTMPMVSEGRSSIKSFTSDRRLLGETYFLSLMPETDAELILSNGPHDSKVELAEDRRIQLQF</sequence>
<protein>
    <submittedName>
        <fullName evidence="2">Uncharacterized protein</fullName>
    </submittedName>
</protein>